<comment type="caution">
    <text evidence="3">The sequence shown here is derived from an EMBL/GenBank/DDBJ whole genome shotgun (WGS) entry which is preliminary data.</text>
</comment>
<evidence type="ECO:0000256" key="2">
    <source>
        <dbReference type="SAM" id="MobiDB-lite"/>
    </source>
</evidence>
<dbReference type="InterPro" id="IPR050483">
    <property type="entry name" value="CoA-transferase_III_domain"/>
</dbReference>
<accession>A0A5N0V409</accession>
<dbReference type="EMBL" id="VMNW02000021">
    <property type="protein sequence ID" value="KAA9160524.1"/>
    <property type="molecule type" value="Genomic_DNA"/>
</dbReference>
<evidence type="ECO:0000256" key="1">
    <source>
        <dbReference type="ARBA" id="ARBA00022679"/>
    </source>
</evidence>
<feature type="region of interest" description="Disordered" evidence="2">
    <location>
        <begin position="356"/>
        <end position="382"/>
    </location>
</feature>
<reference evidence="3" key="1">
    <citation type="submission" date="2019-09" db="EMBL/GenBank/DDBJ databases">
        <authorList>
            <person name="Teo W.F.A."/>
            <person name="Duangmal K."/>
        </authorList>
    </citation>
    <scope>NUCLEOTIDE SEQUENCE [LARGE SCALE GENOMIC DNA]</scope>
    <source>
        <strain evidence="3">K81G1</strain>
    </source>
</reference>
<evidence type="ECO:0000313" key="4">
    <source>
        <dbReference type="Proteomes" id="UP000319769"/>
    </source>
</evidence>
<dbReference type="AlphaFoldDB" id="A0A5N0V409"/>
<keyword evidence="4" id="KW-1185">Reference proteome</keyword>
<organism evidence="3 4">
    <name type="scientific">Amycolatopsis acidicola</name>
    <dbReference type="NCBI Taxonomy" id="2596893"/>
    <lineage>
        <taxon>Bacteria</taxon>
        <taxon>Bacillati</taxon>
        <taxon>Actinomycetota</taxon>
        <taxon>Actinomycetes</taxon>
        <taxon>Pseudonocardiales</taxon>
        <taxon>Pseudonocardiaceae</taxon>
        <taxon>Amycolatopsis</taxon>
    </lineage>
</organism>
<dbReference type="OrthoDB" id="9797653at2"/>
<dbReference type="Pfam" id="PF02515">
    <property type="entry name" value="CoA_transf_3"/>
    <property type="match status" value="1"/>
</dbReference>
<sequence>MTATRGALEGVRILDLSRVLAGPHATMLLADLGADVVKVERKAGGDDTRTWGPPWHDGEATYFLGANRNKRSLCLDFTDAADLRTVRSLAARCDVLVENFRPGTLEKYGLGYSRLTADNPGLVYCSITGFGTHEGAHLPGYDLIAQAAGGLMSITGPPGEPSKAGVALVDVITGLHATIGIQAALRHRDATGEGQVVEVNLLSSLLSAMSNQSSAHVLTGTVPSALGNAHPSVAPYQPIRTADRPLAIAATTDRQFRALVTTIGRAELAEDERYGSNSSRVAHRAELIADLEATFTTEDADHWFKLLSARGVPCGPINDLGQAFQLAEELGLRPVVRTGDETRAVDQVANPITLSRTPATYRRNPPRLGADSGDPGWLGDGG</sequence>
<protein>
    <submittedName>
        <fullName evidence="3">CoA transferase</fullName>
    </submittedName>
</protein>
<dbReference type="PANTHER" id="PTHR48207">
    <property type="entry name" value="SUCCINATE--HYDROXYMETHYLGLUTARATE COA-TRANSFERASE"/>
    <property type="match status" value="1"/>
</dbReference>
<dbReference type="GO" id="GO:0008410">
    <property type="term" value="F:CoA-transferase activity"/>
    <property type="evidence" value="ECO:0007669"/>
    <property type="project" value="TreeGrafter"/>
</dbReference>
<dbReference type="Gene3D" id="3.30.1540.10">
    <property type="entry name" value="formyl-coa transferase, domain 3"/>
    <property type="match status" value="1"/>
</dbReference>
<dbReference type="SUPFAM" id="SSF89796">
    <property type="entry name" value="CoA-transferase family III (CaiB/BaiF)"/>
    <property type="match status" value="1"/>
</dbReference>
<evidence type="ECO:0000313" key="3">
    <source>
        <dbReference type="EMBL" id="KAA9160524.1"/>
    </source>
</evidence>
<keyword evidence="1 3" id="KW-0808">Transferase</keyword>
<dbReference type="Gene3D" id="3.40.50.10540">
    <property type="entry name" value="Crotonobetainyl-coa:carnitine coa-transferase, domain 1"/>
    <property type="match status" value="1"/>
</dbReference>
<dbReference type="PANTHER" id="PTHR48207:SF3">
    <property type="entry name" value="SUCCINATE--HYDROXYMETHYLGLUTARATE COA-TRANSFERASE"/>
    <property type="match status" value="1"/>
</dbReference>
<dbReference type="Proteomes" id="UP000319769">
    <property type="component" value="Unassembled WGS sequence"/>
</dbReference>
<dbReference type="InterPro" id="IPR044855">
    <property type="entry name" value="CoA-Trfase_III_dom3_sf"/>
</dbReference>
<dbReference type="RefSeq" id="WP_144748221.1">
    <property type="nucleotide sequence ID" value="NZ_VMNW02000021.1"/>
</dbReference>
<dbReference type="InterPro" id="IPR003673">
    <property type="entry name" value="CoA-Trfase_fam_III"/>
</dbReference>
<gene>
    <name evidence="3" type="ORF">FPZ12_016960</name>
</gene>
<proteinExistence type="predicted"/>
<name>A0A5N0V409_9PSEU</name>
<dbReference type="InterPro" id="IPR023606">
    <property type="entry name" value="CoA-Trfase_III_dom_1_sf"/>
</dbReference>